<evidence type="ECO:0000313" key="6">
    <source>
        <dbReference type="Proteomes" id="UP000321685"/>
    </source>
</evidence>
<evidence type="ECO:0000256" key="3">
    <source>
        <dbReference type="ARBA" id="ARBA00023163"/>
    </source>
</evidence>
<dbReference type="InterPro" id="IPR050204">
    <property type="entry name" value="AraC_XylS_family_regulators"/>
</dbReference>
<proteinExistence type="predicted"/>
<accession>A0A511DNK5</accession>
<dbReference type="GO" id="GO:0003700">
    <property type="term" value="F:DNA-binding transcription factor activity"/>
    <property type="evidence" value="ECO:0007669"/>
    <property type="project" value="InterPro"/>
</dbReference>
<dbReference type="PANTHER" id="PTHR46796:SF12">
    <property type="entry name" value="HTH-TYPE DNA-BINDING TRANSCRIPTIONAL ACTIVATOR EUTR"/>
    <property type="match status" value="1"/>
</dbReference>
<dbReference type="AlphaFoldDB" id="A0A511DNK5"/>
<evidence type="ECO:0000256" key="1">
    <source>
        <dbReference type="ARBA" id="ARBA00023015"/>
    </source>
</evidence>
<protein>
    <submittedName>
        <fullName evidence="5">AraC family transcriptional regulator</fullName>
    </submittedName>
</protein>
<evidence type="ECO:0000313" key="5">
    <source>
        <dbReference type="EMBL" id="GEL25957.1"/>
    </source>
</evidence>
<keyword evidence="2" id="KW-0238">DNA-binding</keyword>
<dbReference type="InterPro" id="IPR009057">
    <property type="entry name" value="Homeodomain-like_sf"/>
</dbReference>
<dbReference type="InterPro" id="IPR018060">
    <property type="entry name" value="HTH_AraC"/>
</dbReference>
<dbReference type="GO" id="GO:0043565">
    <property type="term" value="F:sequence-specific DNA binding"/>
    <property type="evidence" value="ECO:0007669"/>
    <property type="project" value="InterPro"/>
</dbReference>
<dbReference type="Proteomes" id="UP000321685">
    <property type="component" value="Unassembled WGS sequence"/>
</dbReference>
<dbReference type="PANTHER" id="PTHR46796">
    <property type="entry name" value="HTH-TYPE TRANSCRIPTIONAL ACTIVATOR RHAS-RELATED"/>
    <property type="match status" value="1"/>
</dbReference>
<dbReference type="RefSeq" id="WP_222596383.1">
    <property type="nucleotide sequence ID" value="NZ_BJVJ01000069.1"/>
</dbReference>
<dbReference type="EMBL" id="BJVJ01000069">
    <property type="protein sequence ID" value="GEL25957.1"/>
    <property type="molecule type" value="Genomic_DNA"/>
</dbReference>
<dbReference type="Pfam" id="PF12833">
    <property type="entry name" value="HTH_18"/>
    <property type="match status" value="1"/>
</dbReference>
<organism evidence="5 6">
    <name type="scientific">Pseudonocardia sulfidoxydans NBRC 16205</name>
    <dbReference type="NCBI Taxonomy" id="1223511"/>
    <lineage>
        <taxon>Bacteria</taxon>
        <taxon>Bacillati</taxon>
        <taxon>Actinomycetota</taxon>
        <taxon>Actinomycetes</taxon>
        <taxon>Pseudonocardiales</taxon>
        <taxon>Pseudonocardiaceae</taxon>
        <taxon>Pseudonocardia</taxon>
    </lineage>
</organism>
<dbReference type="PROSITE" id="PS01124">
    <property type="entry name" value="HTH_ARAC_FAMILY_2"/>
    <property type="match status" value="1"/>
</dbReference>
<reference evidence="5 6" key="1">
    <citation type="submission" date="2019-07" db="EMBL/GenBank/DDBJ databases">
        <title>Whole genome shotgun sequence of Pseudonocardia sulfidoxydans NBRC 16205.</title>
        <authorList>
            <person name="Hosoyama A."/>
            <person name="Uohara A."/>
            <person name="Ohji S."/>
            <person name="Ichikawa N."/>
        </authorList>
    </citation>
    <scope>NUCLEOTIDE SEQUENCE [LARGE SCALE GENOMIC DNA]</scope>
    <source>
        <strain evidence="5 6">NBRC 16205</strain>
    </source>
</reference>
<keyword evidence="6" id="KW-1185">Reference proteome</keyword>
<evidence type="ECO:0000256" key="2">
    <source>
        <dbReference type="ARBA" id="ARBA00023125"/>
    </source>
</evidence>
<feature type="domain" description="HTH araC/xylS-type" evidence="4">
    <location>
        <begin position="218"/>
        <end position="320"/>
    </location>
</feature>
<comment type="caution">
    <text evidence="5">The sequence shown here is derived from an EMBL/GenBank/DDBJ whole genome shotgun (WGS) entry which is preliminary data.</text>
</comment>
<name>A0A511DNK5_9PSEU</name>
<keyword evidence="3" id="KW-0804">Transcription</keyword>
<gene>
    <name evidence="5" type="ORF">PSU4_49110</name>
</gene>
<sequence length="320" mass="33813">MEVPVTRFSYASDSADEVWDLVSRLYMRVRFPAPGTGLRYAVDSAATGSLGVDLARCSATSGVAAEGSDQLILLSWLQGRVSMDFGRYGGAVAAEGDSSLYVPGAPGLFDMDDYVGLAVRLSPDEVGRAVEDLTGLAPGALRFTSVRPVSTAHGRLWGVTARMLWEELTGPGREALTPLVHQELVNAAAAAVVSAFPNTAMTRGYVRGPGYVGPATLRRALAYVDAHASLPITVADMADAAGVSPATLRAAFRRHLGTTPSAHLRRVRLDAAHRDLVAADPAGADTVAAVATRWGFRSPARFEDTYRAQFGCPPGATLRR</sequence>
<dbReference type="Gene3D" id="1.10.10.60">
    <property type="entry name" value="Homeodomain-like"/>
    <property type="match status" value="1"/>
</dbReference>
<dbReference type="SMART" id="SM00342">
    <property type="entry name" value="HTH_ARAC"/>
    <property type="match status" value="1"/>
</dbReference>
<dbReference type="SUPFAM" id="SSF46689">
    <property type="entry name" value="Homeodomain-like"/>
    <property type="match status" value="2"/>
</dbReference>
<evidence type="ECO:0000259" key="4">
    <source>
        <dbReference type="PROSITE" id="PS01124"/>
    </source>
</evidence>
<keyword evidence="1" id="KW-0805">Transcription regulation</keyword>